<keyword evidence="7" id="KW-1185">Reference proteome</keyword>
<dbReference type="EMBL" id="JADGJD010002251">
    <property type="protein sequence ID" value="KAJ3033712.1"/>
    <property type="molecule type" value="Genomic_DNA"/>
</dbReference>
<evidence type="ECO:0000313" key="7">
    <source>
        <dbReference type="Proteomes" id="UP001212841"/>
    </source>
</evidence>
<dbReference type="Proteomes" id="UP001212841">
    <property type="component" value="Unassembled WGS sequence"/>
</dbReference>
<dbReference type="Pfam" id="PF01412">
    <property type="entry name" value="ArfGap"/>
    <property type="match status" value="1"/>
</dbReference>
<evidence type="ECO:0000256" key="3">
    <source>
        <dbReference type="ARBA" id="ARBA00022771"/>
    </source>
</evidence>
<feature type="non-terminal residue" evidence="6">
    <location>
        <position position="55"/>
    </location>
</feature>
<dbReference type="GO" id="GO:0032012">
    <property type="term" value="P:regulation of ARF protein signal transduction"/>
    <property type="evidence" value="ECO:0007669"/>
    <property type="project" value="TreeGrafter"/>
</dbReference>
<evidence type="ECO:0000256" key="1">
    <source>
        <dbReference type="ARBA" id="ARBA00022468"/>
    </source>
</evidence>
<dbReference type="GO" id="GO:0005096">
    <property type="term" value="F:GTPase activator activity"/>
    <property type="evidence" value="ECO:0007669"/>
    <property type="project" value="UniProtKB-KW"/>
</dbReference>
<comment type="caution">
    <text evidence="6">The sequence shown here is derived from an EMBL/GenBank/DDBJ whole genome shotgun (WGS) entry which is preliminary data.</text>
</comment>
<reference evidence="6" key="1">
    <citation type="submission" date="2020-05" db="EMBL/GenBank/DDBJ databases">
        <title>Phylogenomic resolution of chytrid fungi.</title>
        <authorList>
            <person name="Stajich J.E."/>
            <person name="Amses K."/>
            <person name="Simmons R."/>
            <person name="Seto K."/>
            <person name="Myers J."/>
            <person name="Bonds A."/>
            <person name="Quandt C.A."/>
            <person name="Barry K."/>
            <person name="Liu P."/>
            <person name="Grigoriev I."/>
            <person name="Longcore J.E."/>
            <person name="James T.Y."/>
        </authorList>
    </citation>
    <scope>NUCLEOTIDE SEQUENCE</scope>
    <source>
        <strain evidence="6">JEL0318</strain>
    </source>
</reference>
<name>A0AAD5S2C1_9FUNG</name>
<evidence type="ECO:0000259" key="5">
    <source>
        <dbReference type="Pfam" id="PF01412"/>
    </source>
</evidence>
<evidence type="ECO:0000256" key="2">
    <source>
        <dbReference type="ARBA" id="ARBA00022723"/>
    </source>
</evidence>
<dbReference type="PANTHER" id="PTHR46395:SF1">
    <property type="entry name" value="ADP-RIBOSYLATION FACTOR GTPASE-ACTIVATING PROTEIN 1"/>
    <property type="match status" value="1"/>
</dbReference>
<dbReference type="AlphaFoldDB" id="A0AAD5S2C1"/>
<dbReference type="Gene3D" id="1.10.220.150">
    <property type="entry name" value="Arf GTPase activating protein"/>
    <property type="match status" value="1"/>
</dbReference>
<keyword evidence="3" id="KW-0863">Zinc-finger</keyword>
<dbReference type="GO" id="GO:0008270">
    <property type="term" value="F:zinc ion binding"/>
    <property type="evidence" value="ECO:0007669"/>
    <property type="project" value="UniProtKB-KW"/>
</dbReference>
<gene>
    <name evidence="6" type="primary">ARFGAP1</name>
    <name evidence="6" type="ORF">HK097_004752</name>
</gene>
<dbReference type="InterPro" id="IPR038508">
    <property type="entry name" value="ArfGAP_dom_sf"/>
</dbReference>
<proteinExistence type="predicted"/>
<dbReference type="GO" id="GO:0030100">
    <property type="term" value="P:regulation of endocytosis"/>
    <property type="evidence" value="ECO:0007669"/>
    <property type="project" value="TreeGrafter"/>
</dbReference>
<feature type="domain" description="Arf-GAP" evidence="5">
    <location>
        <begin position="1"/>
        <end position="53"/>
    </location>
</feature>
<dbReference type="InterPro" id="IPR001164">
    <property type="entry name" value="ArfGAP_dom"/>
</dbReference>
<dbReference type="GO" id="GO:0000139">
    <property type="term" value="C:Golgi membrane"/>
    <property type="evidence" value="ECO:0007669"/>
    <property type="project" value="TreeGrafter"/>
</dbReference>
<dbReference type="PANTHER" id="PTHR46395">
    <property type="entry name" value="ADP-RIBOSYLATION FACTOR GTPASE-ACTIVATING PROTEIN 1"/>
    <property type="match status" value="1"/>
</dbReference>
<accession>A0AAD5S2C1</accession>
<keyword evidence="4" id="KW-0862">Zinc</keyword>
<evidence type="ECO:0000313" key="6">
    <source>
        <dbReference type="EMBL" id="KAJ3033712.1"/>
    </source>
</evidence>
<keyword evidence="1" id="KW-0343">GTPase activation</keyword>
<evidence type="ECO:0000256" key="4">
    <source>
        <dbReference type="ARBA" id="ARBA00022833"/>
    </source>
</evidence>
<organism evidence="6 7">
    <name type="scientific">Rhizophlyctis rosea</name>
    <dbReference type="NCBI Taxonomy" id="64517"/>
    <lineage>
        <taxon>Eukaryota</taxon>
        <taxon>Fungi</taxon>
        <taxon>Fungi incertae sedis</taxon>
        <taxon>Chytridiomycota</taxon>
        <taxon>Chytridiomycota incertae sedis</taxon>
        <taxon>Chytridiomycetes</taxon>
        <taxon>Rhizophlyctidales</taxon>
        <taxon>Rhizophlyctidaceae</taxon>
        <taxon>Rhizophlyctis</taxon>
    </lineage>
</organism>
<protein>
    <submittedName>
        <fullName evidence="6">ADP-ribosylation factor GTPase-activating protein 1</fullName>
    </submittedName>
</protein>
<sequence>MDKWSEDQVKRMQLGGNKKALEFFKSQPDYRDGLTIQEKYQSEFARQYKEKLTCE</sequence>
<keyword evidence="2" id="KW-0479">Metal-binding</keyword>